<accession>A0A3E0ELP6</accession>
<dbReference type="Proteomes" id="UP000257136">
    <property type="component" value="Unassembled WGS sequence"/>
</dbReference>
<dbReference type="Pfam" id="PF13477">
    <property type="entry name" value="Glyco_trans_4_2"/>
    <property type="match status" value="1"/>
</dbReference>
<dbReference type="GO" id="GO:0016757">
    <property type="term" value="F:glycosyltransferase activity"/>
    <property type="evidence" value="ECO:0007669"/>
    <property type="project" value="InterPro"/>
</dbReference>
<dbReference type="EMBL" id="QUNI01000007">
    <property type="protein sequence ID" value="REG98249.1"/>
    <property type="molecule type" value="Genomic_DNA"/>
</dbReference>
<dbReference type="InterPro" id="IPR001296">
    <property type="entry name" value="Glyco_trans_1"/>
</dbReference>
<evidence type="ECO:0000259" key="2">
    <source>
        <dbReference type="Pfam" id="PF13477"/>
    </source>
</evidence>
<organism evidence="3 4">
    <name type="scientific">Flavobacterium aquicola</name>
    <dbReference type="NCBI Taxonomy" id="1682742"/>
    <lineage>
        <taxon>Bacteria</taxon>
        <taxon>Pseudomonadati</taxon>
        <taxon>Bacteroidota</taxon>
        <taxon>Flavobacteriia</taxon>
        <taxon>Flavobacteriales</taxon>
        <taxon>Flavobacteriaceae</taxon>
        <taxon>Flavobacterium</taxon>
    </lineage>
</organism>
<evidence type="ECO:0000313" key="4">
    <source>
        <dbReference type="Proteomes" id="UP000257136"/>
    </source>
</evidence>
<keyword evidence="3" id="KW-0808">Transferase</keyword>
<dbReference type="PANTHER" id="PTHR12526:SF638">
    <property type="entry name" value="SPORE COAT PROTEIN SA"/>
    <property type="match status" value="1"/>
</dbReference>
<dbReference type="InterPro" id="IPR028098">
    <property type="entry name" value="Glyco_trans_4-like_N"/>
</dbReference>
<keyword evidence="4" id="KW-1185">Reference proteome</keyword>
<feature type="domain" description="Glycosyl transferase family 1" evidence="1">
    <location>
        <begin position="188"/>
        <end position="332"/>
    </location>
</feature>
<dbReference type="Gene3D" id="3.40.50.2000">
    <property type="entry name" value="Glycogen Phosphorylase B"/>
    <property type="match status" value="2"/>
</dbReference>
<protein>
    <submittedName>
        <fullName evidence="3">Glycosyltransferase involved in cell wall biosynthesis</fullName>
    </submittedName>
</protein>
<name>A0A3E0ELP6_9FLAO</name>
<sequence>MKIGLIAHYGEDYYKSRMDFLSYLDKKGNSTFAFVPEDDYRKKIESLGGKVYFYKYSRSWKFIFSLISTYFFFVSKLKKEKTDTVFTYKFFPNIVGIIAARRAKVSKIVATIAGIGFLERREENFLIKIIFSFYMWVLNKADYVITQNIEDLKLLQNNLTFPQLILTNGSGVNSGTFLETQGIDHDYINENGLSLEKKYITFCSRIVKEKGIIELVESYNNIDIDYELIIAGWFDEKGLEEKVLDLIKNNPKIHYLGYQKNVLPLLSVTEVVILPSYYPEGVPRSLIEALALSKIIITTDHKGCKETCIDNINGFLVMPKSVDSLSSALKKINFLNDKELLDFKTNSLKLFQKKFDSEVVYKTIWNGIQ</sequence>
<feature type="domain" description="Glycosyltransferase subfamily 4-like N-terminal" evidence="2">
    <location>
        <begin position="2"/>
        <end position="148"/>
    </location>
</feature>
<evidence type="ECO:0000313" key="3">
    <source>
        <dbReference type="EMBL" id="REG98249.1"/>
    </source>
</evidence>
<dbReference type="SUPFAM" id="SSF53756">
    <property type="entry name" value="UDP-Glycosyltransferase/glycogen phosphorylase"/>
    <property type="match status" value="1"/>
</dbReference>
<dbReference type="Pfam" id="PF00534">
    <property type="entry name" value="Glycos_transf_1"/>
    <property type="match status" value="1"/>
</dbReference>
<evidence type="ECO:0000259" key="1">
    <source>
        <dbReference type="Pfam" id="PF00534"/>
    </source>
</evidence>
<comment type="caution">
    <text evidence="3">The sequence shown here is derived from an EMBL/GenBank/DDBJ whole genome shotgun (WGS) entry which is preliminary data.</text>
</comment>
<gene>
    <name evidence="3" type="ORF">C8P67_107176</name>
</gene>
<dbReference type="AlphaFoldDB" id="A0A3E0ELP6"/>
<dbReference type="PANTHER" id="PTHR12526">
    <property type="entry name" value="GLYCOSYLTRANSFERASE"/>
    <property type="match status" value="1"/>
</dbReference>
<dbReference type="RefSeq" id="WP_115813710.1">
    <property type="nucleotide sequence ID" value="NZ_QUNI01000007.1"/>
</dbReference>
<dbReference type="OrthoDB" id="9790710at2"/>
<proteinExistence type="predicted"/>
<reference evidence="3 4" key="1">
    <citation type="submission" date="2018-08" db="EMBL/GenBank/DDBJ databases">
        <title>Genomic Encyclopedia of Archaeal and Bacterial Type Strains, Phase II (KMG-II): from individual species to whole genera.</title>
        <authorList>
            <person name="Goeker M."/>
        </authorList>
    </citation>
    <scope>NUCLEOTIDE SEQUENCE [LARGE SCALE GENOMIC DNA]</scope>
    <source>
        <strain evidence="3 4">DSM 100880</strain>
    </source>
</reference>